<organism evidence="9 10">
    <name type="scientific">Hepatospora eriocheir</name>
    <dbReference type="NCBI Taxonomy" id="1081669"/>
    <lineage>
        <taxon>Eukaryota</taxon>
        <taxon>Fungi</taxon>
        <taxon>Fungi incertae sedis</taxon>
        <taxon>Microsporidia</taxon>
        <taxon>Hepatosporidae</taxon>
        <taxon>Hepatospora</taxon>
    </lineage>
</organism>
<comment type="similarity">
    <text evidence="1">Belongs to the methyltransferase superfamily. Fibrillarin family.</text>
</comment>
<evidence type="ECO:0000256" key="8">
    <source>
        <dbReference type="ARBA" id="ARBA00047568"/>
    </source>
</evidence>
<evidence type="ECO:0000256" key="6">
    <source>
        <dbReference type="ARBA" id="ARBA00022884"/>
    </source>
</evidence>
<comment type="catalytic activity">
    <reaction evidence="8">
        <text>L-glutaminyl-[histone H2A] + S-adenosyl-L-methionine = N(5)-methyl-L-glutaminyl-[histone H2A] + S-adenosyl-L-homocysteine + H(+)</text>
        <dbReference type="Rhea" id="RHEA:50904"/>
        <dbReference type="Rhea" id="RHEA-COMP:12837"/>
        <dbReference type="Rhea" id="RHEA-COMP:12839"/>
        <dbReference type="ChEBI" id="CHEBI:15378"/>
        <dbReference type="ChEBI" id="CHEBI:30011"/>
        <dbReference type="ChEBI" id="CHEBI:57856"/>
        <dbReference type="ChEBI" id="CHEBI:59789"/>
        <dbReference type="ChEBI" id="CHEBI:61891"/>
    </reaction>
</comment>
<evidence type="ECO:0000256" key="7">
    <source>
        <dbReference type="ARBA" id="ARBA00032245"/>
    </source>
</evidence>
<evidence type="ECO:0000256" key="2">
    <source>
        <dbReference type="ARBA" id="ARBA00015190"/>
    </source>
</evidence>
<dbReference type="Gene3D" id="3.40.50.150">
    <property type="entry name" value="Vaccinia Virus protein VP39"/>
    <property type="match status" value="1"/>
</dbReference>
<accession>A0A1X0Q7M6</accession>
<keyword evidence="10" id="KW-1185">Reference proteome</keyword>
<dbReference type="OrthoDB" id="1859733at2759"/>
<dbReference type="SMART" id="SM01206">
    <property type="entry name" value="Fibrillarin"/>
    <property type="match status" value="1"/>
</dbReference>
<dbReference type="GO" id="GO:0031428">
    <property type="term" value="C:box C/D methylation guide snoRNP complex"/>
    <property type="evidence" value="ECO:0007669"/>
    <property type="project" value="TreeGrafter"/>
</dbReference>
<dbReference type="PANTHER" id="PTHR10335">
    <property type="entry name" value="RRNA 2-O-METHYLTRANSFERASE FIBRILLARIN"/>
    <property type="match status" value="1"/>
</dbReference>
<dbReference type="EMBL" id="LVKB01000192">
    <property type="protein sequence ID" value="ORD95756.1"/>
    <property type="molecule type" value="Genomic_DNA"/>
</dbReference>
<comment type="caution">
    <text evidence="9">The sequence shown here is derived from an EMBL/GenBank/DDBJ whole genome shotgun (WGS) entry which is preliminary data.</text>
</comment>
<dbReference type="VEuPathDB" id="MicrosporidiaDB:HERIO_2240"/>
<protein>
    <recommendedName>
        <fullName evidence="2">rRNA 2'-O-methyltransferase fibrillarin</fullName>
    </recommendedName>
    <alternativeName>
        <fullName evidence="7">Histone-glutamine methyltransferase</fullName>
    </alternativeName>
</protein>
<dbReference type="Proteomes" id="UP000192356">
    <property type="component" value="Unassembled WGS sequence"/>
</dbReference>
<evidence type="ECO:0000313" key="9">
    <source>
        <dbReference type="EMBL" id="ORD95756.1"/>
    </source>
</evidence>
<dbReference type="PANTHER" id="PTHR10335:SF17">
    <property type="entry name" value="FIBRILLARIN"/>
    <property type="match status" value="1"/>
</dbReference>
<keyword evidence="6" id="KW-0694">RNA-binding</keyword>
<dbReference type="GO" id="GO:1990259">
    <property type="term" value="F:histone H2AQ104 methyltransferase activity"/>
    <property type="evidence" value="ECO:0007669"/>
    <property type="project" value="TreeGrafter"/>
</dbReference>
<evidence type="ECO:0000256" key="1">
    <source>
        <dbReference type="ARBA" id="ARBA00010632"/>
    </source>
</evidence>
<evidence type="ECO:0000256" key="3">
    <source>
        <dbReference type="ARBA" id="ARBA00022552"/>
    </source>
</evidence>
<dbReference type="SUPFAM" id="SSF53335">
    <property type="entry name" value="S-adenosyl-L-methionine-dependent methyltransferases"/>
    <property type="match status" value="1"/>
</dbReference>
<keyword evidence="3" id="KW-0698">rRNA processing</keyword>
<dbReference type="GO" id="GO:0003723">
    <property type="term" value="F:RNA binding"/>
    <property type="evidence" value="ECO:0007669"/>
    <property type="project" value="UniProtKB-KW"/>
</dbReference>
<dbReference type="GO" id="GO:0032040">
    <property type="term" value="C:small-subunit processome"/>
    <property type="evidence" value="ECO:0007669"/>
    <property type="project" value="TreeGrafter"/>
</dbReference>
<dbReference type="GO" id="GO:0000494">
    <property type="term" value="P:box C/D sno(s)RNA 3'-end processing"/>
    <property type="evidence" value="ECO:0007669"/>
    <property type="project" value="TreeGrafter"/>
</dbReference>
<sequence length="94" mass="10676">MVDVIFSDVSQPDQTKIVMDNARYFLKDGGKILISIKASSVDSSVPAEKVFTNEVNWLRKHDFKPKELVTIEPFEKNHAIITGSYKPTNKTSYQ</sequence>
<dbReference type="GO" id="GO:0008649">
    <property type="term" value="F:rRNA methyltransferase activity"/>
    <property type="evidence" value="ECO:0007669"/>
    <property type="project" value="TreeGrafter"/>
</dbReference>
<dbReference type="VEuPathDB" id="MicrosporidiaDB:A0H76_1135"/>
<keyword evidence="4" id="KW-0489">Methyltransferase</keyword>
<gene>
    <name evidence="9" type="primary">FBRL</name>
    <name evidence="9" type="ORF">HERIO_2240</name>
</gene>
<name>A0A1X0Q7M6_9MICR</name>
<keyword evidence="5" id="KW-0808">Transferase</keyword>
<proteinExistence type="inferred from homology"/>
<evidence type="ECO:0000256" key="4">
    <source>
        <dbReference type="ARBA" id="ARBA00022603"/>
    </source>
</evidence>
<dbReference type="InterPro" id="IPR029063">
    <property type="entry name" value="SAM-dependent_MTases_sf"/>
</dbReference>
<dbReference type="Pfam" id="PF01269">
    <property type="entry name" value="Fibrillarin"/>
    <property type="match status" value="1"/>
</dbReference>
<dbReference type="InterPro" id="IPR000692">
    <property type="entry name" value="Fibrillarin"/>
</dbReference>
<evidence type="ECO:0000256" key="5">
    <source>
        <dbReference type="ARBA" id="ARBA00022679"/>
    </source>
</evidence>
<evidence type="ECO:0000313" key="10">
    <source>
        <dbReference type="Proteomes" id="UP000192356"/>
    </source>
</evidence>
<dbReference type="PRINTS" id="PR00052">
    <property type="entry name" value="FIBRILLARIN"/>
</dbReference>
<dbReference type="AlphaFoldDB" id="A0A1X0Q7M6"/>
<reference evidence="9 10" key="1">
    <citation type="journal article" date="2017" name="Environ. Microbiol.">
        <title>Decay of the glycolytic pathway and adaptation to intranuclear parasitism within Enterocytozoonidae microsporidia.</title>
        <authorList>
            <person name="Wiredu Boakye D."/>
            <person name="Jaroenlak P."/>
            <person name="Prachumwat A."/>
            <person name="Williams T.A."/>
            <person name="Bateman K.S."/>
            <person name="Itsathitphaisarn O."/>
            <person name="Sritunyalucksana K."/>
            <person name="Paszkiewicz K.H."/>
            <person name="Moore K.A."/>
            <person name="Stentiford G.D."/>
            <person name="Williams B.A."/>
        </authorList>
    </citation>
    <scope>NUCLEOTIDE SEQUENCE [LARGE SCALE GENOMIC DNA]</scope>
    <source>
        <strain evidence="9 10">GB1</strain>
    </source>
</reference>